<dbReference type="RefSeq" id="WP_272084246.1">
    <property type="nucleotide sequence ID" value="NZ_JAQNDL010000001.1"/>
</dbReference>
<gene>
    <name evidence="1" type="ORF">POL25_02885</name>
</gene>
<comment type="caution">
    <text evidence="1">The sequence shown here is derived from an EMBL/GenBank/DDBJ whole genome shotgun (WGS) entry which is preliminary data.</text>
</comment>
<name>A0ABT5DQJ3_9BACT</name>
<accession>A0ABT5DQJ3</accession>
<proteinExistence type="predicted"/>
<evidence type="ECO:0000313" key="1">
    <source>
        <dbReference type="EMBL" id="MDC0715821.1"/>
    </source>
</evidence>
<dbReference type="EMBL" id="JAQNDL010000001">
    <property type="protein sequence ID" value="MDC0715821.1"/>
    <property type="molecule type" value="Genomic_DNA"/>
</dbReference>
<evidence type="ECO:0008006" key="3">
    <source>
        <dbReference type="Google" id="ProtNLM"/>
    </source>
</evidence>
<evidence type="ECO:0000313" key="2">
    <source>
        <dbReference type="Proteomes" id="UP001221686"/>
    </source>
</evidence>
<reference evidence="1 2" key="1">
    <citation type="submission" date="2022-11" db="EMBL/GenBank/DDBJ databases">
        <title>Minimal conservation of predation-associated metabolite biosynthetic gene clusters underscores biosynthetic potential of Myxococcota including descriptions for ten novel species: Archangium lansinium sp. nov., Myxococcus landrumus sp. nov., Nannocystis bai.</title>
        <authorList>
            <person name="Ahearne A."/>
            <person name="Stevens C."/>
            <person name="Dowd S."/>
        </authorList>
    </citation>
    <scope>NUCLEOTIDE SEQUENCE [LARGE SCALE GENOMIC DNA]</scope>
    <source>
        <strain evidence="1 2">BB15-2</strain>
    </source>
</reference>
<keyword evidence="2" id="KW-1185">Reference proteome</keyword>
<protein>
    <recommendedName>
        <fullName evidence="3">Bacteriocin-type signal sequence-containing protein</fullName>
    </recommendedName>
</protein>
<dbReference type="Proteomes" id="UP001221686">
    <property type="component" value="Unassembled WGS sequence"/>
</dbReference>
<organism evidence="1 2">
    <name type="scientific">Nannocystis bainbridge</name>
    <dbReference type="NCBI Taxonomy" id="2995303"/>
    <lineage>
        <taxon>Bacteria</taxon>
        <taxon>Pseudomonadati</taxon>
        <taxon>Myxococcota</taxon>
        <taxon>Polyangia</taxon>
        <taxon>Nannocystales</taxon>
        <taxon>Nannocystaceae</taxon>
        <taxon>Nannocystis</taxon>
    </lineage>
</organism>
<sequence length="56" mass="5915">MKKRDHENKLPKFSGRTLGADELCRVTGGREPESGSTWSICHIDGIDDGDGGGGVA</sequence>